<reference evidence="10" key="1">
    <citation type="submission" date="2020-06" db="EMBL/GenBank/DDBJ databases">
        <authorList>
            <person name="Li T."/>
            <person name="Hu X."/>
            <person name="Zhang T."/>
            <person name="Song X."/>
            <person name="Zhang H."/>
            <person name="Dai N."/>
            <person name="Sheng W."/>
            <person name="Hou X."/>
            <person name="Wei L."/>
        </authorList>
    </citation>
    <scope>NUCLEOTIDE SEQUENCE</scope>
    <source>
        <strain evidence="10">3651</strain>
        <tissue evidence="10">Leaf</tissue>
    </source>
</reference>
<keyword evidence="11" id="KW-1185">Reference proteome</keyword>
<keyword evidence="6" id="KW-0539">Nucleus</keyword>
<feature type="region of interest" description="Disordered" evidence="8">
    <location>
        <begin position="220"/>
        <end position="257"/>
    </location>
</feature>
<dbReference type="SMART" id="SM00380">
    <property type="entry name" value="AP2"/>
    <property type="match status" value="1"/>
</dbReference>
<dbReference type="AlphaFoldDB" id="A0AAE1YSI8"/>
<dbReference type="InterPro" id="IPR001471">
    <property type="entry name" value="AP2/ERF_dom"/>
</dbReference>
<comment type="similarity">
    <text evidence="7">Belongs to the AP2/ERF transcription factor family. ERF subfamily.</text>
</comment>
<evidence type="ECO:0000256" key="5">
    <source>
        <dbReference type="ARBA" id="ARBA00023163"/>
    </source>
</evidence>
<dbReference type="SUPFAM" id="SSF101447">
    <property type="entry name" value="Formin homology 2 domain (FH2 domain)"/>
    <property type="match status" value="1"/>
</dbReference>
<dbReference type="Gene3D" id="3.30.730.10">
    <property type="entry name" value="AP2/ERF domain"/>
    <property type="match status" value="1"/>
</dbReference>
<evidence type="ECO:0000259" key="9">
    <source>
        <dbReference type="PROSITE" id="PS51032"/>
    </source>
</evidence>
<evidence type="ECO:0000313" key="10">
    <source>
        <dbReference type="EMBL" id="KAK4435263.1"/>
    </source>
</evidence>
<dbReference type="EMBL" id="JACGWO010000002">
    <property type="protein sequence ID" value="KAK4435263.1"/>
    <property type="molecule type" value="Genomic_DNA"/>
</dbReference>
<dbReference type="GO" id="GO:0005634">
    <property type="term" value="C:nucleus"/>
    <property type="evidence" value="ECO:0007669"/>
    <property type="project" value="UniProtKB-SubCell"/>
</dbReference>
<feature type="region of interest" description="Disordered" evidence="8">
    <location>
        <begin position="1"/>
        <end position="86"/>
    </location>
</feature>
<dbReference type="PRINTS" id="PR00367">
    <property type="entry name" value="ETHRSPELEMNT"/>
</dbReference>
<evidence type="ECO:0000256" key="1">
    <source>
        <dbReference type="ARBA" id="ARBA00004123"/>
    </source>
</evidence>
<keyword evidence="5" id="KW-0804">Transcription</keyword>
<evidence type="ECO:0000256" key="6">
    <source>
        <dbReference type="ARBA" id="ARBA00023242"/>
    </source>
</evidence>
<feature type="compositionally biased region" description="Pro residues" evidence="8">
    <location>
        <begin position="7"/>
        <end position="38"/>
    </location>
</feature>
<organism evidence="10 11">
    <name type="scientific">Sesamum alatum</name>
    <dbReference type="NCBI Taxonomy" id="300844"/>
    <lineage>
        <taxon>Eukaryota</taxon>
        <taxon>Viridiplantae</taxon>
        <taxon>Streptophyta</taxon>
        <taxon>Embryophyta</taxon>
        <taxon>Tracheophyta</taxon>
        <taxon>Spermatophyta</taxon>
        <taxon>Magnoliopsida</taxon>
        <taxon>eudicotyledons</taxon>
        <taxon>Gunneridae</taxon>
        <taxon>Pentapetalae</taxon>
        <taxon>asterids</taxon>
        <taxon>lamiids</taxon>
        <taxon>Lamiales</taxon>
        <taxon>Pedaliaceae</taxon>
        <taxon>Sesamum</taxon>
    </lineage>
</organism>
<proteinExistence type="inferred from homology"/>
<evidence type="ECO:0000256" key="8">
    <source>
        <dbReference type="SAM" id="MobiDB-lite"/>
    </source>
</evidence>
<keyword evidence="2" id="KW-0805">Transcription regulation</keyword>
<feature type="domain" description="AP2/ERF" evidence="9">
    <location>
        <begin position="81"/>
        <end position="137"/>
    </location>
</feature>
<dbReference type="InterPro" id="IPR016177">
    <property type="entry name" value="DNA-bd_dom_sf"/>
</dbReference>
<comment type="caution">
    <text evidence="10">The sequence shown here is derived from an EMBL/GenBank/DDBJ whole genome shotgun (WGS) entry which is preliminary data.</text>
</comment>
<dbReference type="PANTHER" id="PTHR31839:SF85">
    <property type="entry name" value="AP2_ERF DOMAIN-CONTAINING PROTEIN"/>
    <property type="match status" value="1"/>
</dbReference>
<feature type="compositionally biased region" description="Low complexity" evidence="8">
    <location>
        <begin position="227"/>
        <end position="238"/>
    </location>
</feature>
<gene>
    <name evidence="10" type="ORF">Salat_0689600</name>
</gene>
<feature type="compositionally biased region" description="Polar residues" evidence="8">
    <location>
        <begin position="39"/>
        <end position="49"/>
    </location>
</feature>
<evidence type="ECO:0000313" key="11">
    <source>
        <dbReference type="Proteomes" id="UP001293254"/>
    </source>
</evidence>
<keyword evidence="3" id="KW-0238">DNA-binding</keyword>
<dbReference type="GO" id="GO:0003700">
    <property type="term" value="F:DNA-binding transcription factor activity"/>
    <property type="evidence" value="ECO:0007669"/>
    <property type="project" value="InterPro"/>
</dbReference>
<accession>A0AAE1YSI8</accession>
<reference evidence="10" key="2">
    <citation type="journal article" date="2024" name="Plant">
        <title>Genomic evolution and insights into agronomic trait innovations of Sesamum species.</title>
        <authorList>
            <person name="Miao H."/>
            <person name="Wang L."/>
            <person name="Qu L."/>
            <person name="Liu H."/>
            <person name="Sun Y."/>
            <person name="Le M."/>
            <person name="Wang Q."/>
            <person name="Wei S."/>
            <person name="Zheng Y."/>
            <person name="Lin W."/>
            <person name="Duan Y."/>
            <person name="Cao H."/>
            <person name="Xiong S."/>
            <person name="Wang X."/>
            <person name="Wei L."/>
            <person name="Li C."/>
            <person name="Ma Q."/>
            <person name="Ju M."/>
            <person name="Zhao R."/>
            <person name="Li G."/>
            <person name="Mu C."/>
            <person name="Tian Q."/>
            <person name="Mei H."/>
            <person name="Zhang T."/>
            <person name="Gao T."/>
            <person name="Zhang H."/>
        </authorList>
    </citation>
    <scope>NUCLEOTIDE SEQUENCE</scope>
    <source>
        <strain evidence="10">3651</strain>
    </source>
</reference>
<evidence type="ECO:0000256" key="3">
    <source>
        <dbReference type="ARBA" id="ARBA00023125"/>
    </source>
</evidence>
<comment type="subcellular location">
    <subcellularLocation>
        <location evidence="1">Nucleus</location>
    </subcellularLocation>
</comment>
<dbReference type="PANTHER" id="PTHR31839">
    <property type="entry name" value="DEHYDRATION-RESPONSIVE ELEMENT-BINDING PROTEIN 1D"/>
    <property type="match status" value="1"/>
</dbReference>
<keyword evidence="4" id="KW-0010">Activator</keyword>
<evidence type="ECO:0000256" key="7">
    <source>
        <dbReference type="ARBA" id="ARBA00024343"/>
    </source>
</evidence>
<dbReference type="Proteomes" id="UP001293254">
    <property type="component" value="Unassembled WGS sequence"/>
</dbReference>
<evidence type="ECO:0000256" key="4">
    <source>
        <dbReference type="ARBA" id="ARBA00023159"/>
    </source>
</evidence>
<protein>
    <submittedName>
        <fullName evidence="10">Ethylene-responsive transcription factor</fullName>
    </submittedName>
</protein>
<dbReference type="CDD" id="cd00018">
    <property type="entry name" value="AP2"/>
    <property type="match status" value="1"/>
</dbReference>
<name>A0AAE1YSI8_9LAMI</name>
<dbReference type="PROSITE" id="PS51032">
    <property type="entry name" value="AP2_ERF"/>
    <property type="match status" value="1"/>
</dbReference>
<sequence length="272" mass="29043">MSRQDPPHPNQKPLTSPPPPPPPLPPPPAPPPPLPPPSRDQSPHLQPTIRSEELPSPKKVKKSATSSDGSPSRPAAGKHPVYRGIRSRSGKWVSEIREPKKTTRIWLGTYPSPEMAAAAYDVAALALKGSDTLLNFPDRVGTYPVPASPSPTDIRRAAASAAALMKPESGGEAAAVGGQQGHDESVSNAETLTSGHEFIDEEALFHMPNLLMDMAEGMLVSPPRMASPPSDDSPTNSDAENSGKKSLHLNAQKNVSGSDYSELRRLPFFLFL</sequence>
<dbReference type="GO" id="GO:0003677">
    <property type="term" value="F:DNA binding"/>
    <property type="evidence" value="ECO:0007669"/>
    <property type="project" value="UniProtKB-KW"/>
</dbReference>
<dbReference type="SUPFAM" id="SSF54171">
    <property type="entry name" value="DNA-binding domain"/>
    <property type="match status" value="1"/>
</dbReference>
<evidence type="ECO:0000256" key="2">
    <source>
        <dbReference type="ARBA" id="ARBA00023015"/>
    </source>
</evidence>
<dbReference type="Pfam" id="PF00847">
    <property type="entry name" value="AP2"/>
    <property type="match status" value="1"/>
</dbReference>
<dbReference type="InterPro" id="IPR036955">
    <property type="entry name" value="AP2/ERF_dom_sf"/>
</dbReference>
<dbReference type="InterPro" id="IPR045277">
    <property type="entry name" value="DRE1A-I"/>
</dbReference>